<name>B3TCB1_9ARCH</name>
<reference evidence="1" key="1">
    <citation type="journal article" date="2008" name="ISME J.">
        <title>Genomic patterns of recombination, clonal divergence and environment in marine microbial populations.</title>
        <authorList>
            <person name="Konstantinidis K.T."/>
            <person name="Delong E.F."/>
        </authorList>
    </citation>
    <scope>NUCLEOTIDE SEQUENCE</scope>
</reference>
<gene>
    <name evidence="1" type="ORF">ALOHA_HF4000APKG10I20ctg7g7</name>
</gene>
<proteinExistence type="predicted"/>
<organism evidence="1">
    <name type="scientific">uncultured marine crenarchaeote HF4000_APKG10I20</name>
    <dbReference type="NCBI Taxonomy" id="455612"/>
    <lineage>
        <taxon>Archaea</taxon>
        <taxon>Nitrososphaerota</taxon>
        <taxon>Nitrososphaeria</taxon>
        <taxon>Nitrosopumilales</taxon>
        <taxon>environmental samples</taxon>
    </lineage>
</organism>
<dbReference type="AlphaFoldDB" id="B3TCB1"/>
<protein>
    <submittedName>
        <fullName evidence="1">Uncharacterized protein</fullName>
    </submittedName>
</protein>
<sequence>MSLKINGLIFLRTDNRGAVIFFRSCDDLFNNLHARHGYFLPQLYPLHLILPLQGMKVKEEDITHAPHGVAGVKKLLLITSRRSPHFENWHFLTVPLYSLYERFFAHLVFPCLNSLKHRTQYVSTMVGVIKTKSSLIVSLSSKALNRKPTKGNLENHGTAFLFSVEVLS</sequence>
<dbReference type="EMBL" id="EU016670">
    <property type="protein sequence ID" value="ABZ10226.1"/>
    <property type="molecule type" value="Genomic_DNA"/>
</dbReference>
<evidence type="ECO:0000313" key="1">
    <source>
        <dbReference type="EMBL" id="ABZ10226.1"/>
    </source>
</evidence>
<accession>B3TCB1</accession>